<reference evidence="1 2" key="1">
    <citation type="journal article" date="2023" name="Science">
        <title>Complex scaffold remodeling in plant triterpene biosynthesis.</title>
        <authorList>
            <person name="De La Pena R."/>
            <person name="Hodgson H."/>
            <person name="Liu J.C."/>
            <person name="Stephenson M.J."/>
            <person name="Martin A.C."/>
            <person name="Owen C."/>
            <person name="Harkess A."/>
            <person name="Leebens-Mack J."/>
            <person name="Jimenez L.E."/>
            <person name="Osbourn A."/>
            <person name="Sattely E.S."/>
        </authorList>
    </citation>
    <scope>NUCLEOTIDE SEQUENCE [LARGE SCALE GENOMIC DNA]</scope>
    <source>
        <strain evidence="2">cv. JPN11</strain>
        <tissue evidence="1">Leaf</tissue>
    </source>
</reference>
<gene>
    <name evidence="1" type="ORF">OWV82_012979</name>
</gene>
<protein>
    <submittedName>
        <fullName evidence="1">Serine hydrolase FSH</fullName>
    </submittedName>
</protein>
<dbReference type="Proteomes" id="UP001164539">
    <property type="component" value="Chromosome 7"/>
</dbReference>
<keyword evidence="1" id="KW-0378">Hydrolase</keyword>
<dbReference type="EMBL" id="CM051400">
    <property type="protein sequence ID" value="KAJ4714504.1"/>
    <property type="molecule type" value="Genomic_DNA"/>
</dbReference>
<keyword evidence="2" id="KW-1185">Reference proteome</keyword>
<sequence>MGKPKILCIHAFRISSKIFLQMLTTYWSPEILDRLDLHFVDAPYPAQGPSAVKNLPQFPPPYYEWFQSTEFVMLIGASKFGYKTFGTPKLAVNAYSTPIKLPSLHFIGDKDFLREENLALLDAYVNPVVIRHNQDHRVPRLG</sequence>
<evidence type="ECO:0000313" key="2">
    <source>
        <dbReference type="Proteomes" id="UP001164539"/>
    </source>
</evidence>
<name>A0ACC1XSS4_MELAZ</name>
<accession>A0ACC1XSS4</accession>
<evidence type="ECO:0000313" key="1">
    <source>
        <dbReference type="EMBL" id="KAJ4714504.1"/>
    </source>
</evidence>
<comment type="caution">
    <text evidence="1">The sequence shown here is derived from an EMBL/GenBank/DDBJ whole genome shotgun (WGS) entry which is preliminary data.</text>
</comment>
<proteinExistence type="predicted"/>
<organism evidence="1 2">
    <name type="scientific">Melia azedarach</name>
    <name type="common">Chinaberry tree</name>
    <dbReference type="NCBI Taxonomy" id="155640"/>
    <lineage>
        <taxon>Eukaryota</taxon>
        <taxon>Viridiplantae</taxon>
        <taxon>Streptophyta</taxon>
        <taxon>Embryophyta</taxon>
        <taxon>Tracheophyta</taxon>
        <taxon>Spermatophyta</taxon>
        <taxon>Magnoliopsida</taxon>
        <taxon>eudicotyledons</taxon>
        <taxon>Gunneridae</taxon>
        <taxon>Pentapetalae</taxon>
        <taxon>rosids</taxon>
        <taxon>malvids</taxon>
        <taxon>Sapindales</taxon>
        <taxon>Meliaceae</taxon>
        <taxon>Melia</taxon>
    </lineage>
</organism>